<proteinExistence type="predicted"/>
<reference evidence="1 2" key="1">
    <citation type="journal article" date="2022" name="Nat. Plants">
        <title>Genomes of leafy and leafless Platanthera orchids illuminate the evolution of mycoheterotrophy.</title>
        <authorList>
            <person name="Li M.H."/>
            <person name="Liu K.W."/>
            <person name="Li Z."/>
            <person name="Lu H.C."/>
            <person name="Ye Q.L."/>
            <person name="Zhang D."/>
            <person name="Wang J.Y."/>
            <person name="Li Y.F."/>
            <person name="Zhong Z.M."/>
            <person name="Liu X."/>
            <person name="Yu X."/>
            <person name="Liu D.K."/>
            <person name="Tu X.D."/>
            <person name="Liu B."/>
            <person name="Hao Y."/>
            <person name="Liao X.Y."/>
            <person name="Jiang Y.T."/>
            <person name="Sun W.H."/>
            <person name="Chen J."/>
            <person name="Chen Y.Q."/>
            <person name="Ai Y."/>
            <person name="Zhai J.W."/>
            <person name="Wu S.S."/>
            <person name="Zhou Z."/>
            <person name="Hsiao Y.Y."/>
            <person name="Wu W.L."/>
            <person name="Chen Y.Y."/>
            <person name="Lin Y.F."/>
            <person name="Hsu J.L."/>
            <person name="Li C.Y."/>
            <person name="Wang Z.W."/>
            <person name="Zhao X."/>
            <person name="Zhong W.Y."/>
            <person name="Ma X.K."/>
            <person name="Ma L."/>
            <person name="Huang J."/>
            <person name="Chen G.Z."/>
            <person name="Huang M.Z."/>
            <person name="Huang L."/>
            <person name="Peng D.H."/>
            <person name="Luo Y.B."/>
            <person name="Zou S.Q."/>
            <person name="Chen S.P."/>
            <person name="Lan S."/>
            <person name="Tsai W.C."/>
            <person name="Van de Peer Y."/>
            <person name="Liu Z.J."/>
        </authorList>
    </citation>
    <scope>NUCLEOTIDE SEQUENCE [LARGE SCALE GENOMIC DNA]</scope>
    <source>
        <strain evidence="1">Lor288</strain>
    </source>
</reference>
<name>A0ABR2M5S6_9ASPA</name>
<comment type="caution">
    <text evidence="1">The sequence shown here is derived from an EMBL/GenBank/DDBJ whole genome shotgun (WGS) entry which is preliminary data.</text>
</comment>
<dbReference type="Proteomes" id="UP001412067">
    <property type="component" value="Unassembled WGS sequence"/>
</dbReference>
<protein>
    <submittedName>
        <fullName evidence="1">Cationic amino acid transporter 2, vacuolar</fullName>
    </submittedName>
</protein>
<accession>A0ABR2M5S6</accession>
<keyword evidence="2" id="KW-1185">Reference proteome</keyword>
<evidence type="ECO:0000313" key="2">
    <source>
        <dbReference type="Proteomes" id="UP001412067"/>
    </source>
</evidence>
<sequence>MCCSSRSNRSPLSSVWELKRLFCLVLPRFFPFGVDMFAGSATIFFAYIGFDSVASTAEEEDFPAPSDTNPIVASSRFVSSLRVDLHSSPVEISSDMPASADGETMEEEVEDVAAVSKKDVHIAQLEEENRTIRAENQQGIDSLIPPPPSKRKNVLLYSPHEINIMMQENAIAATRHSLQVMKQAGFLNSDGDKATT</sequence>
<evidence type="ECO:0000313" key="1">
    <source>
        <dbReference type="EMBL" id="KAK8959306.1"/>
    </source>
</evidence>
<organism evidence="1 2">
    <name type="scientific">Platanthera guangdongensis</name>
    <dbReference type="NCBI Taxonomy" id="2320717"/>
    <lineage>
        <taxon>Eukaryota</taxon>
        <taxon>Viridiplantae</taxon>
        <taxon>Streptophyta</taxon>
        <taxon>Embryophyta</taxon>
        <taxon>Tracheophyta</taxon>
        <taxon>Spermatophyta</taxon>
        <taxon>Magnoliopsida</taxon>
        <taxon>Liliopsida</taxon>
        <taxon>Asparagales</taxon>
        <taxon>Orchidaceae</taxon>
        <taxon>Orchidoideae</taxon>
        <taxon>Orchideae</taxon>
        <taxon>Orchidinae</taxon>
        <taxon>Platanthera</taxon>
    </lineage>
</organism>
<dbReference type="EMBL" id="JBBWWR010000012">
    <property type="protein sequence ID" value="KAK8959306.1"/>
    <property type="molecule type" value="Genomic_DNA"/>
</dbReference>
<gene>
    <name evidence="1" type="primary">CAT2</name>
    <name evidence="1" type="ORF">KSP40_PGU002592</name>
</gene>